<dbReference type="InterPro" id="IPR052035">
    <property type="entry name" value="ZnF_BED_domain_contain"/>
</dbReference>
<feature type="compositionally biased region" description="Basic and acidic residues" evidence="6">
    <location>
        <begin position="737"/>
        <end position="746"/>
    </location>
</feature>
<evidence type="ECO:0000256" key="4">
    <source>
        <dbReference type="ARBA" id="ARBA00022833"/>
    </source>
</evidence>
<dbReference type="GO" id="GO:0008270">
    <property type="term" value="F:zinc ion binding"/>
    <property type="evidence" value="ECO:0007669"/>
    <property type="project" value="UniProtKB-KW"/>
</dbReference>
<comment type="subcellular location">
    <subcellularLocation>
        <location evidence="1">Nucleus</location>
    </subcellularLocation>
</comment>
<gene>
    <name evidence="8" type="ORF">HIM_10196</name>
</gene>
<dbReference type="PANTHER" id="PTHR46481:SF10">
    <property type="entry name" value="ZINC FINGER BED DOMAIN-CONTAINING PROTEIN 39"/>
    <property type="match status" value="1"/>
</dbReference>
<dbReference type="GO" id="GO:0046983">
    <property type="term" value="F:protein dimerization activity"/>
    <property type="evidence" value="ECO:0007669"/>
    <property type="project" value="InterPro"/>
</dbReference>
<keyword evidence="5" id="KW-0539">Nucleus</keyword>
<keyword evidence="2" id="KW-0479">Metal-binding</keyword>
<evidence type="ECO:0000313" key="8">
    <source>
        <dbReference type="EMBL" id="KJZ70428.1"/>
    </source>
</evidence>
<dbReference type="PANTHER" id="PTHR46481">
    <property type="entry name" value="ZINC FINGER BED DOMAIN-CONTAINING PROTEIN 4"/>
    <property type="match status" value="1"/>
</dbReference>
<feature type="compositionally biased region" description="Basic and acidic residues" evidence="6">
    <location>
        <begin position="770"/>
        <end position="781"/>
    </location>
</feature>
<organism evidence="8 9">
    <name type="scientific">Hirsutella minnesotensis 3608</name>
    <dbReference type="NCBI Taxonomy" id="1043627"/>
    <lineage>
        <taxon>Eukaryota</taxon>
        <taxon>Fungi</taxon>
        <taxon>Dikarya</taxon>
        <taxon>Ascomycota</taxon>
        <taxon>Pezizomycotina</taxon>
        <taxon>Sordariomycetes</taxon>
        <taxon>Hypocreomycetidae</taxon>
        <taxon>Hypocreales</taxon>
        <taxon>Ophiocordycipitaceae</taxon>
        <taxon>Hirsutella</taxon>
    </lineage>
</organism>
<dbReference type="OrthoDB" id="4979667at2759"/>
<protein>
    <recommendedName>
        <fullName evidence="7">HAT C-terminal dimerisation domain-containing protein</fullName>
    </recommendedName>
</protein>
<dbReference type="InterPro" id="IPR008906">
    <property type="entry name" value="HATC_C_dom"/>
</dbReference>
<keyword evidence="9" id="KW-1185">Reference proteome</keyword>
<feature type="domain" description="HAT C-terminal dimerisation" evidence="7">
    <location>
        <begin position="532"/>
        <end position="611"/>
    </location>
</feature>
<evidence type="ECO:0000313" key="9">
    <source>
        <dbReference type="Proteomes" id="UP000054481"/>
    </source>
</evidence>
<evidence type="ECO:0000256" key="6">
    <source>
        <dbReference type="SAM" id="MobiDB-lite"/>
    </source>
</evidence>
<reference evidence="8 9" key="1">
    <citation type="journal article" date="2014" name="Genome Biol. Evol.">
        <title>Comparative genomics and transcriptomics analyses reveal divergent lifestyle features of nematode endoparasitic fungus Hirsutella minnesotensis.</title>
        <authorList>
            <person name="Lai Y."/>
            <person name="Liu K."/>
            <person name="Zhang X."/>
            <person name="Zhang X."/>
            <person name="Li K."/>
            <person name="Wang N."/>
            <person name="Shu C."/>
            <person name="Wu Y."/>
            <person name="Wang C."/>
            <person name="Bushley K.E."/>
            <person name="Xiang M."/>
            <person name="Liu X."/>
        </authorList>
    </citation>
    <scope>NUCLEOTIDE SEQUENCE [LARGE SCALE GENOMIC DNA]</scope>
    <source>
        <strain evidence="8 9">3608</strain>
    </source>
</reference>
<dbReference type="InterPro" id="IPR012337">
    <property type="entry name" value="RNaseH-like_sf"/>
</dbReference>
<feature type="compositionally biased region" description="Basic and acidic residues" evidence="6">
    <location>
        <begin position="855"/>
        <end position="880"/>
    </location>
</feature>
<dbReference type="Proteomes" id="UP000054481">
    <property type="component" value="Unassembled WGS sequence"/>
</dbReference>
<evidence type="ECO:0000256" key="3">
    <source>
        <dbReference type="ARBA" id="ARBA00022771"/>
    </source>
</evidence>
<dbReference type="GO" id="GO:0005634">
    <property type="term" value="C:nucleus"/>
    <property type="evidence" value="ECO:0007669"/>
    <property type="project" value="UniProtKB-SubCell"/>
</dbReference>
<sequence>MASCTGTDSDNSSELTTLVSGDTPTLPGQEQPSIRALFEAQDDAAYDLAVAQIPRDHRVRVKGICGKELRNRKIWKFLEAFNKRKEHLKEVLARSVSKIHFSFDLWTSPNHLALLGVVAHFIDEFGQNQSILIAIRQLHGSHSGENQAEVIKEVIQEYNLQNRIGYFVTDNASNNNTAIDSLIARFLPHLTPKQRLGRRLRCLGHVINLSAKAFLYGTEFDAFEKNAEAFKEQSSLLKELHLWRKRGPVGKLHNIVTFICRTPQRREKFANIQSQSEDFATEFDGLKLVVDNATRWNSLYLMIERAIKLRDRIDRFCIDHAEFMHGSSNKKALSMEEQESLLKHDSLTADDWAVLTEIVAFLEKFYTLTKRAEGSKLSSDRGVLSDYLTTLNVLLKHAREYRDDINFRAENPDLTSPGIRQLRVCIVNCWTKLDEYFALVNDTPAHYAAIVTNPQMKWKYFERQWKDAHLWKDATLPESWLPGGKRALNSLWEEYKNLPVADACAGSKRARTPDEFERETDMTQWDEDEMDELETWLSMKVFKLDDDDTLPAYWLRQSKQPATQRIAKMGLDMASIPAMSSDCERVFSQCKLMITGQRNRLKPDDVQEVEAMRATRDSTHQFSSMEPRVSSITPIPGHEGSSPLGRSTTFLLDGIDQFQPRLDSPANEDAITNAQKRTLSSYHPVIAPSGAVPQRRLSLDEASQLFNPYNLFLSKHDGNQYRPRVGSPLRNSFSMRESPEATRVSDRMVYSNSTLDHVLPRHSLSQQSERSPKTSPDRAYEVPRNLSPAELCESPALDVRSAMSPLSPSSERVPEQGSLTPPSFRDAMPSRRDLPFIKGKTQASEERTGSNSDLPGDKDSRHSRTPELHQDSVKRSERVPVESARSAAGPAEPSRGRDRIQGSETHQQGVMHELLVAAEPVASPQHALGNEEQCRRRPALGLEPTVVVAEPRTIHQLGDITSDLLDQYQTDVLRGCDESVCAQFYLERLHDRRREFWYSQLSGVK</sequence>
<accession>A0A0F7ZRY6</accession>
<evidence type="ECO:0000259" key="7">
    <source>
        <dbReference type="Pfam" id="PF05699"/>
    </source>
</evidence>
<evidence type="ECO:0000256" key="2">
    <source>
        <dbReference type="ARBA" id="ARBA00022723"/>
    </source>
</evidence>
<dbReference type="Pfam" id="PF05699">
    <property type="entry name" value="Dimer_Tnp_hAT"/>
    <property type="match status" value="1"/>
</dbReference>
<keyword evidence="3" id="KW-0863">Zinc-finger</keyword>
<evidence type="ECO:0000256" key="1">
    <source>
        <dbReference type="ARBA" id="ARBA00004123"/>
    </source>
</evidence>
<dbReference type="SUPFAM" id="SSF53098">
    <property type="entry name" value="Ribonuclease H-like"/>
    <property type="match status" value="1"/>
</dbReference>
<name>A0A0F7ZRY6_9HYPO</name>
<feature type="region of interest" description="Disordered" evidence="6">
    <location>
        <begin position="718"/>
        <end position="906"/>
    </location>
</feature>
<dbReference type="EMBL" id="KQ030627">
    <property type="protein sequence ID" value="KJZ70428.1"/>
    <property type="molecule type" value="Genomic_DNA"/>
</dbReference>
<feature type="region of interest" description="Disordered" evidence="6">
    <location>
        <begin position="614"/>
        <end position="642"/>
    </location>
</feature>
<keyword evidence="4" id="KW-0862">Zinc</keyword>
<evidence type="ECO:0000256" key="5">
    <source>
        <dbReference type="ARBA" id="ARBA00023242"/>
    </source>
</evidence>
<proteinExistence type="predicted"/>
<feature type="region of interest" description="Disordered" evidence="6">
    <location>
        <begin position="1"/>
        <end position="30"/>
    </location>
</feature>
<dbReference type="AlphaFoldDB" id="A0A0F7ZRY6"/>